<evidence type="ECO:0000313" key="2">
    <source>
        <dbReference type="Proteomes" id="UP000198397"/>
    </source>
</evidence>
<keyword evidence="2" id="KW-1185">Reference proteome</keyword>
<dbReference type="AlphaFoldDB" id="A0A238W9Y5"/>
<gene>
    <name evidence="1" type="ORF">SAMN06264855_10688</name>
</gene>
<dbReference type="RefSeq" id="WP_089384500.1">
    <property type="nucleotide sequence ID" value="NZ_FZNQ01000006.1"/>
</dbReference>
<dbReference type="Pfam" id="PF04134">
    <property type="entry name" value="DCC1-like"/>
    <property type="match status" value="1"/>
</dbReference>
<evidence type="ECO:0000313" key="1">
    <source>
        <dbReference type="EMBL" id="SNR43362.1"/>
    </source>
</evidence>
<dbReference type="InterPro" id="IPR007263">
    <property type="entry name" value="DCC1-like"/>
</dbReference>
<organism evidence="1 2">
    <name type="scientific">Halorubrum vacuolatum</name>
    <name type="common">Natronobacterium vacuolatum</name>
    <dbReference type="NCBI Taxonomy" id="63740"/>
    <lineage>
        <taxon>Archaea</taxon>
        <taxon>Methanobacteriati</taxon>
        <taxon>Methanobacteriota</taxon>
        <taxon>Stenosarchaea group</taxon>
        <taxon>Halobacteria</taxon>
        <taxon>Halobacteriales</taxon>
        <taxon>Haloferacaceae</taxon>
        <taxon>Halorubrum</taxon>
    </lineage>
</organism>
<reference evidence="1 2" key="1">
    <citation type="submission" date="2017-06" db="EMBL/GenBank/DDBJ databases">
        <authorList>
            <person name="Kim H.J."/>
            <person name="Triplett B.A."/>
        </authorList>
    </citation>
    <scope>NUCLEOTIDE SEQUENCE [LARGE SCALE GENOMIC DNA]</scope>
    <source>
        <strain evidence="1 2">DSM 8800</strain>
    </source>
</reference>
<dbReference type="Proteomes" id="UP000198397">
    <property type="component" value="Unassembled WGS sequence"/>
</dbReference>
<protein>
    <submittedName>
        <fullName evidence="1">Predicted thiol-disulfide oxidoreductase YuxK, DCC family</fullName>
    </submittedName>
</protein>
<dbReference type="EMBL" id="FZNQ01000006">
    <property type="protein sequence ID" value="SNR43362.1"/>
    <property type="molecule type" value="Genomic_DNA"/>
</dbReference>
<sequence length="128" mass="14679">MAVPRLVYDDDCGFCMYMVQWLLRFGTFDPVGFSELTPDQKARLPEEYENCMHLLTDEAVYSCGHALEASVSRCGPLGRAIVRVGRLLPYSERIRERGYRFVADRRAIWGRYRSCEHVHGKSPGSEAE</sequence>
<dbReference type="GO" id="GO:0015035">
    <property type="term" value="F:protein-disulfide reductase activity"/>
    <property type="evidence" value="ECO:0007669"/>
    <property type="project" value="InterPro"/>
</dbReference>
<proteinExistence type="predicted"/>
<dbReference type="OrthoDB" id="195634at2157"/>
<name>A0A238W9Y5_HALVU</name>
<accession>A0A238W9Y5</accession>